<protein>
    <submittedName>
        <fullName evidence="1">Uncharacterized protein</fullName>
    </submittedName>
</protein>
<dbReference type="EMBL" id="BMML01000020">
    <property type="protein sequence ID" value="GGN31924.1"/>
    <property type="molecule type" value="Genomic_DNA"/>
</dbReference>
<sequence length="74" mass="7455">MLLSEEDAVPEQGEACSSVHLACDPFGPGADAVGGAVAVRKRESGDHGVDVPVQAPGEGMQMGQVGCSDLGVYL</sequence>
<dbReference type="Proteomes" id="UP000653411">
    <property type="component" value="Unassembled WGS sequence"/>
</dbReference>
<dbReference type="AlphaFoldDB" id="A0A917XJC4"/>
<name>A0A917XJC4_9ACTN</name>
<accession>A0A917XJC4</accession>
<evidence type="ECO:0000313" key="2">
    <source>
        <dbReference type="Proteomes" id="UP000653411"/>
    </source>
</evidence>
<keyword evidence="2" id="KW-1185">Reference proteome</keyword>
<organism evidence="1 2">
    <name type="scientific">Streptomyces fuscichromogenes</name>
    <dbReference type="NCBI Taxonomy" id="1324013"/>
    <lineage>
        <taxon>Bacteria</taxon>
        <taxon>Bacillati</taxon>
        <taxon>Actinomycetota</taxon>
        <taxon>Actinomycetes</taxon>
        <taxon>Kitasatosporales</taxon>
        <taxon>Streptomycetaceae</taxon>
        <taxon>Streptomyces</taxon>
    </lineage>
</organism>
<reference evidence="1" key="2">
    <citation type="submission" date="2020-09" db="EMBL/GenBank/DDBJ databases">
        <authorList>
            <person name="Sun Q."/>
            <person name="Zhou Y."/>
        </authorList>
    </citation>
    <scope>NUCLEOTIDE SEQUENCE</scope>
    <source>
        <strain evidence="1">CGMCC 4.7110</strain>
    </source>
</reference>
<evidence type="ECO:0000313" key="1">
    <source>
        <dbReference type="EMBL" id="GGN31924.1"/>
    </source>
</evidence>
<reference evidence="1" key="1">
    <citation type="journal article" date="2014" name="Int. J. Syst. Evol. Microbiol.">
        <title>Complete genome sequence of Corynebacterium casei LMG S-19264T (=DSM 44701T), isolated from a smear-ripened cheese.</title>
        <authorList>
            <consortium name="US DOE Joint Genome Institute (JGI-PGF)"/>
            <person name="Walter F."/>
            <person name="Albersmeier A."/>
            <person name="Kalinowski J."/>
            <person name="Ruckert C."/>
        </authorList>
    </citation>
    <scope>NUCLEOTIDE SEQUENCE</scope>
    <source>
        <strain evidence="1">CGMCC 4.7110</strain>
    </source>
</reference>
<gene>
    <name evidence="1" type="ORF">GCM10011578_070240</name>
</gene>
<proteinExistence type="predicted"/>
<comment type="caution">
    <text evidence="1">The sequence shown here is derived from an EMBL/GenBank/DDBJ whole genome shotgun (WGS) entry which is preliminary data.</text>
</comment>